<dbReference type="Proteomes" id="UP001431963">
    <property type="component" value="Unassembled WGS sequence"/>
</dbReference>
<evidence type="ECO:0000313" key="3">
    <source>
        <dbReference type="Proteomes" id="UP001431963"/>
    </source>
</evidence>
<evidence type="ECO:0000256" key="1">
    <source>
        <dbReference type="SAM" id="SignalP"/>
    </source>
</evidence>
<feature type="signal peptide" evidence="1">
    <location>
        <begin position="1"/>
        <end position="20"/>
    </location>
</feature>
<proteinExistence type="predicted"/>
<protein>
    <submittedName>
        <fullName evidence="2">Uncharacterized protein</fullName>
    </submittedName>
</protein>
<organism evidence="2 3">
    <name type="scientific">Gemmobacter denitrificans</name>
    <dbReference type="NCBI Taxonomy" id="3123040"/>
    <lineage>
        <taxon>Bacteria</taxon>
        <taxon>Pseudomonadati</taxon>
        <taxon>Pseudomonadota</taxon>
        <taxon>Alphaproteobacteria</taxon>
        <taxon>Rhodobacterales</taxon>
        <taxon>Paracoccaceae</taxon>
        <taxon>Gemmobacter</taxon>
    </lineage>
</organism>
<name>A0ABU8BSN1_9RHOB</name>
<dbReference type="EMBL" id="JBALHR010000003">
    <property type="protein sequence ID" value="MEH7827696.1"/>
    <property type="molecule type" value="Genomic_DNA"/>
</dbReference>
<keyword evidence="1" id="KW-0732">Signal</keyword>
<dbReference type="RefSeq" id="WP_335420949.1">
    <property type="nucleotide sequence ID" value="NZ_JBALHR010000003.1"/>
</dbReference>
<reference evidence="2" key="1">
    <citation type="submission" date="2024-02" db="EMBL/GenBank/DDBJ databases">
        <title>Genome sequences of strain Gemmobacter sp. JM10B15.</title>
        <authorList>
            <person name="Zhang M."/>
        </authorList>
    </citation>
    <scope>NUCLEOTIDE SEQUENCE</scope>
    <source>
        <strain evidence="2">JM10B15</strain>
    </source>
</reference>
<gene>
    <name evidence="2" type="ORF">V6590_06025</name>
</gene>
<evidence type="ECO:0000313" key="2">
    <source>
        <dbReference type="EMBL" id="MEH7827696.1"/>
    </source>
</evidence>
<sequence>MNARYLIVLLAAVAATPVLAQDLTFTLANHSGADLTEFYASPVGVDSWEENILGSAVLSSGASGQVAISGAAGCDYDLRMVFADGDVLEDSGNLCETGSYTIQ</sequence>
<accession>A0ABU8BSN1</accession>
<feature type="chain" id="PRO_5045098844" evidence="1">
    <location>
        <begin position="21"/>
        <end position="103"/>
    </location>
</feature>
<keyword evidence="3" id="KW-1185">Reference proteome</keyword>
<comment type="caution">
    <text evidence="2">The sequence shown here is derived from an EMBL/GenBank/DDBJ whole genome shotgun (WGS) entry which is preliminary data.</text>
</comment>